<dbReference type="PRINTS" id="PR00450">
    <property type="entry name" value="RECOVERIN"/>
</dbReference>
<reference evidence="6" key="1">
    <citation type="submission" date="2015-02" db="EMBL/GenBank/DDBJ databases">
        <title>Genome sequencing for Strongylocentrotus purpuratus.</title>
        <authorList>
            <person name="Murali S."/>
            <person name="Liu Y."/>
            <person name="Vee V."/>
            <person name="English A."/>
            <person name="Wang M."/>
            <person name="Skinner E."/>
            <person name="Han Y."/>
            <person name="Muzny D.M."/>
            <person name="Worley K.C."/>
            <person name="Gibbs R.A."/>
        </authorList>
    </citation>
    <scope>NUCLEOTIDE SEQUENCE</scope>
</reference>
<dbReference type="PROSITE" id="PS00018">
    <property type="entry name" value="EF_HAND_1"/>
    <property type="match status" value="2"/>
</dbReference>
<dbReference type="OMA" id="MLKNSIH"/>
<organism evidence="5 6">
    <name type="scientific">Strongylocentrotus purpuratus</name>
    <name type="common">Purple sea urchin</name>
    <dbReference type="NCBI Taxonomy" id="7668"/>
    <lineage>
        <taxon>Eukaryota</taxon>
        <taxon>Metazoa</taxon>
        <taxon>Echinodermata</taxon>
        <taxon>Eleutherozoa</taxon>
        <taxon>Echinozoa</taxon>
        <taxon>Echinoidea</taxon>
        <taxon>Euechinoidea</taxon>
        <taxon>Echinacea</taxon>
        <taxon>Camarodonta</taxon>
        <taxon>Echinidea</taxon>
        <taxon>Strongylocentrotidae</taxon>
        <taxon>Strongylocentrotus</taxon>
    </lineage>
</organism>
<evidence type="ECO:0000256" key="3">
    <source>
        <dbReference type="ARBA" id="ARBA00022837"/>
    </source>
</evidence>
<dbReference type="GO" id="GO:0009966">
    <property type="term" value="P:regulation of signal transduction"/>
    <property type="evidence" value="ECO:0000318"/>
    <property type="project" value="GO_Central"/>
</dbReference>
<keyword evidence="1" id="KW-0479">Metal-binding</keyword>
<name>A0A7M7P5H9_STRPU</name>
<evidence type="ECO:0000259" key="4">
    <source>
        <dbReference type="PROSITE" id="PS50222"/>
    </source>
</evidence>
<dbReference type="CDD" id="cd00051">
    <property type="entry name" value="EFh"/>
    <property type="match status" value="1"/>
</dbReference>
<dbReference type="PANTHER" id="PTHR23055:SF60">
    <property type="entry name" value="CALAXIN"/>
    <property type="match status" value="1"/>
</dbReference>
<dbReference type="AlphaFoldDB" id="A0A7M7P5H9"/>
<dbReference type="InParanoid" id="A0A7M7P5H9"/>
<evidence type="ECO:0000256" key="1">
    <source>
        <dbReference type="ARBA" id="ARBA00022723"/>
    </source>
</evidence>
<dbReference type="RefSeq" id="XP_030846322.1">
    <property type="nucleotide sequence ID" value="XM_030990462.1"/>
</dbReference>
<dbReference type="EnsemblMetazoa" id="XM_030974143">
    <property type="protein sequence ID" value="XP_030830003"/>
    <property type="gene ID" value="LOC115918337"/>
</dbReference>
<dbReference type="RefSeq" id="XP_030830003.1">
    <property type="nucleotide sequence ID" value="XM_030974143.1"/>
</dbReference>
<proteinExistence type="predicted"/>
<evidence type="ECO:0000313" key="5">
    <source>
        <dbReference type="EnsemblMetazoa" id="XP_030846322"/>
    </source>
</evidence>
<dbReference type="SMART" id="SM00054">
    <property type="entry name" value="EFh"/>
    <property type="match status" value="2"/>
</dbReference>
<feature type="domain" description="EF-hand" evidence="4">
    <location>
        <begin position="98"/>
        <end position="133"/>
    </location>
</feature>
<dbReference type="PROSITE" id="PS50222">
    <property type="entry name" value="EF_HAND_2"/>
    <property type="match status" value="2"/>
</dbReference>
<dbReference type="FunCoup" id="A0A7M7P5H9">
    <property type="interactions" value="602"/>
</dbReference>
<evidence type="ECO:0000256" key="2">
    <source>
        <dbReference type="ARBA" id="ARBA00022737"/>
    </source>
</evidence>
<dbReference type="InterPro" id="IPR002048">
    <property type="entry name" value="EF_hand_dom"/>
</dbReference>
<feature type="domain" description="EF-hand" evidence="4">
    <location>
        <begin position="143"/>
        <end position="178"/>
    </location>
</feature>
<dbReference type="KEGG" id="spu:583121"/>
<protein>
    <recommendedName>
        <fullName evidence="4">EF-hand domain-containing protein</fullName>
    </recommendedName>
</protein>
<dbReference type="Proteomes" id="UP000007110">
    <property type="component" value="Unassembled WGS sequence"/>
</dbReference>
<keyword evidence="6" id="KW-1185">Reference proteome</keyword>
<dbReference type="InterPro" id="IPR028846">
    <property type="entry name" value="Recoverin"/>
</dbReference>
<accession>A0A7M7P5H9</accession>
<dbReference type="EnsemblMetazoa" id="XM_030990462">
    <property type="protein sequence ID" value="XP_030846322"/>
    <property type="gene ID" value="LOC583121"/>
</dbReference>
<sequence length="211" mass="24743">MMKGRNKNAGHRLKDCHFSKEEQESLVKMFKELTKDNTGSIREDKLDRSQFREVLHSIFKMTDDVIMDRVLRAFVKDHEACINLYEWLTGLSVFLKGSLEEKIQFCFKVYDLNSDGFISREEMFHLLKTSMVKQPTEEDPEEGIKDLVEIIIKKMDLDHDGKLSFKDFSDSVNVEPLLLECFGTCLPEQKTCNHFLGECKRRMMEDLLFPE</sequence>
<dbReference type="InterPro" id="IPR018247">
    <property type="entry name" value="EF_Hand_1_Ca_BS"/>
</dbReference>
<dbReference type="OrthoDB" id="191686at2759"/>
<evidence type="ECO:0000313" key="6">
    <source>
        <dbReference type="Proteomes" id="UP000007110"/>
    </source>
</evidence>
<dbReference type="GO" id="GO:0005509">
    <property type="term" value="F:calcium ion binding"/>
    <property type="evidence" value="ECO:0000318"/>
    <property type="project" value="GO_Central"/>
</dbReference>
<dbReference type="PANTHER" id="PTHR23055">
    <property type="entry name" value="CALCIUM BINDING PROTEINS"/>
    <property type="match status" value="1"/>
</dbReference>
<dbReference type="Pfam" id="PF13499">
    <property type="entry name" value="EF-hand_7"/>
    <property type="match status" value="1"/>
</dbReference>
<dbReference type="GeneID" id="115918337"/>
<dbReference type="SUPFAM" id="SSF47473">
    <property type="entry name" value="EF-hand"/>
    <property type="match status" value="1"/>
</dbReference>
<dbReference type="GeneID" id="583121"/>
<reference evidence="5" key="2">
    <citation type="submission" date="2021-01" db="UniProtKB">
        <authorList>
            <consortium name="EnsemblMetazoa"/>
        </authorList>
    </citation>
    <scope>IDENTIFICATION</scope>
</reference>
<dbReference type="KEGG" id="spu:115918337"/>
<keyword evidence="3" id="KW-0106">Calcium</keyword>
<dbReference type="Gene3D" id="1.10.238.10">
    <property type="entry name" value="EF-hand"/>
    <property type="match status" value="1"/>
</dbReference>
<dbReference type="InterPro" id="IPR011992">
    <property type="entry name" value="EF-hand-dom_pair"/>
</dbReference>
<keyword evidence="2" id="KW-0677">Repeat</keyword>